<feature type="transmembrane region" description="Helical" evidence="5">
    <location>
        <begin position="27"/>
        <end position="51"/>
    </location>
</feature>
<name>A0A0N4UXZ8_ENTVE</name>
<feature type="domain" description="Amino acid transporter transmembrane" evidence="6">
    <location>
        <begin position="25"/>
        <end position="401"/>
    </location>
</feature>
<dbReference type="Pfam" id="PF01490">
    <property type="entry name" value="Aa_trans"/>
    <property type="match status" value="1"/>
</dbReference>
<dbReference type="InterPro" id="IPR013057">
    <property type="entry name" value="AA_transpt_TM"/>
</dbReference>
<dbReference type="PANTHER" id="PTHR22950">
    <property type="entry name" value="AMINO ACID TRANSPORTER"/>
    <property type="match status" value="1"/>
</dbReference>
<dbReference type="EMBL" id="UXUI01007325">
    <property type="protein sequence ID" value="VDD87001.1"/>
    <property type="molecule type" value="Genomic_DNA"/>
</dbReference>
<feature type="transmembrane region" description="Helical" evidence="5">
    <location>
        <begin position="331"/>
        <end position="351"/>
    </location>
</feature>
<feature type="transmembrane region" description="Helical" evidence="5">
    <location>
        <begin position="407"/>
        <end position="429"/>
    </location>
</feature>
<reference evidence="9" key="1">
    <citation type="submission" date="2017-02" db="UniProtKB">
        <authorList>
            <consortium name="WormBaseParasite"/>
        </authorList>
    </citation>
    <scope>IDENTIFICATION</scope>
</reference>
<dbReference type="Proteomes" id="UP000274131">
    <property type="component" value="Unassembled WGS sequence"/>
</dbReference>
<proteinExistence type="predicted"/>
<keyword evidence="3 5" id="KW-1133">Transmembrane helix</keyword>
<dbReference type="PANTHER" id="PTHR22950:SF703">
    <property type="entry name" value="AMINO ACID TRANSPORTER TRANSMEMBRANE DOMAIN-CONTAINING PROTEIN"/>
    <property type="match status" value="1"/>
</dbReference>
<dbReference type="STRING" id="51028.A0A0N4UXZ8"/>
<keyword evidence="2 5" id="KW-0812">Transmembrane</keyword>
<evidence type="ECO:0000313" key="8">
    <source>
        <dbReference type="Proteomes" id="UP000274131"/>
    </source>
</evidence>
<feature type="transmembrane region" description="Helical" evidence="5">
    <location>
        <begin position="173"/>
        <end position="193"/>
    </location>
</feature>
<evidence type="ECO:0000256" key="1">
    <source>
        <dbReference type="ARBA" id="ARBA00004141"/>
    </source>
</evidence>
<dbReference type="FunFam" id="1.20.1740.10:FF:000052">
    <property type="entry name" value="Lysine histidine transporter-like 3"/>
    <property type="match status" value="1"/>
</dbReference>
<gene>
    <name evidence="7" type="ORF">EVEC_LOCUS2144</name>
</gene>
<reference evidence="7 8" key="2">
    <citation type="submission" date="2018-10" db="EMBL/GenBank/DDBJ databases">
        <authorList>
            <consortium name="Pathogen Informatics"/>
        </authorList>
    </citation>
    <scope>NUCLEOTIDE SEQUENCE [LARGE SCALE GENOMIC DNA]</scope>
</reference>
<feature type="transmembrane region" description="Helical" evidence="5">
    <location>
        <begin position="357"/>
        <end position="378"/>
    </location>
</feature>
<dbReference type="OrthoDB" id="655540at2759"/>
<feature type="transmembrane region" description="Helical" evidence="5">
    <location>
        <begin position="287"/>
        <end position="310"/>
    </location>
</feature>
<evidence type="ECO:0000256" key="5">
    <source>
        <dbReference type="SAM" id="Phobius"/>
    </source>
</evidence>
<dbReference type="GO" id="GO:0015179">
    <property type="term" value="F:L-amino acid transmembrane transporter activity"/>
    <property type="evidence" value="ECO:0007669"/>
    <property type="project" value="TreeGrafter"/>
</dbReference>
<feature type="transmembrane region" description="Helical" evidence="5">
    <location>
        <begin position="246"/>
        <end position="267"/>
    </location>
</feature>
<feature type="transmembrane region" description="Helical" evidence="5">
    <location>
        <begin position="116"/>
        <end position="134"/>
    </location>
</feature>
<evidence type="ECO:0000313" key="9">
    <source>
        <dbReference type="WBParaSite" id="EVEC_0000243601-mRNA-1"/>
    </source>
</evidence>
<evidence type="ECO:0000256" key="2">
    <source>
        <dbReference type="ARBA" id="ARBA00022692"/>
    </source>
</evidence>
<sequence>MRLPELVEMSITVQNDVTSKHSSGMGWIITAFLLVAELVGSGVVALPAAILRTGIEIGIIYMVILIVFFAYTGQQIGDCWVTMIKRWPIYQQHCRKPYPEIALRCMGKRARTVTEVCLYLTQFGVCVVFLLLPAEILQNILAAWRVKVNVCYLLVAVALCISPATFLRSPANFWWIMMIAVTGTVLAVVLIAIGVSIDLGVCQKVAVYPNTNFFTALFSLGTFMFTLCGHAYFPTIQHDMRRPEDFTKSVILGFILVGLLYLPLSLYSYVVYGDSLRASVISSIQTSWIRIVADFGIGIHCFLTSVLVLNPLQQKMEHVFNAPHSFSLQRVLIRVGVIAAVLLVALSIPDFSPVMDILGSAILPITTIFMPILFNMWLHAARIETSNKEYVIPTVKQVLARTSKAKIAWNVFIIVTTVIGSAIALYMAIKNFITVEFKLPCYIRPSSLSTAEDANVVNCCGPSRSVSIYSNSSSCYGTTLVTL</sequence>
<dbReference type="AlphaFoldDB" id="A0A0N4UXZ8"/>
<feature type="transmembrane region" description="Helical" evidence="5">
    <location>
        <begin position="146"/>
        <end position="166"/>
    </location>
</feature>
<evidence type="ECO:0000313" key="7">
    <source>
        <dbReference type="EMBL" id="VDD87001.1"/>
    </source>
</evidence>
<evidence type="ECO:0000259" key="6">
    <source>
        <dbReference type="Pfam" id="PF01490"/>
    </source>
</evidence>
<protein>
    <submittedName>
        <fullName evidence="9">Aa_trans domain-containing protein</fullName>
    </submittedName>
</protein>
<organism evidence="9">
    <name type="scientific">Enterobius vermicularis</name>
    <name type="common">Human pinworm</name>
    <dbReference type="NCBI Taxonomy" id="51028"/>
    <lineage>
        <taxon>Eukaryota</taxon>
        <taxon>Metazoa</taxon>
        <taxon>Ecdysozoa</taxon>
        <taxon>Nematoda</taxon>
        <taxon>Chromadorea</taxon>
        <taxon>Rhabditida</taxon>
        <taxon>Spirurina</taxon>
        <taxon>Oxyuridomorpha</taxon>
        <taxon>Oxyuroidea</taxon>
        <taxon>Oxyuridae</taxon>
        <taxon>Enterobius</taxon>
    </lineage>
</organism>
<evidence type="ECO:0000256" key="4">
    <source>
        <dbReference type="ARBA" id="ARBA00023136"/>
    </source>
</evidence>
<dbReference type="GO" id="GO:0005774">
    <property type="term" value="C:vacuolar membrane"/>
    <property type="evidence" value="ECO:0007669"/>
    <property type="project" value="TreeGrafter"/>
</dbReference>
<keyword evidence="8" id="KW-1185">Reference proteome</keyword>
<comment type="subcellular location">
    <subcellularLocation>
        <location evidence="1">Membrane</location>
        <topology evidence="1">Multi-pass membrane protein</topology>
    </subcellularLocation>
</comment>
<evidence type="ECO:0000256" key="3">
    <source>
        <dbReference type="ARBA" id="ARBA00022989"/>
    </source>
</evidence>
<accession>A0A0N4UXZ8</accession>
<keyword evidence="4 5" id="KW-0472">Membrane</keyword>
<feature type="transmembrane region" description="Helical" evidence="5">
    <location>
        <begin position="213"/>
        <end position="234"/>
    </location>
</feature>
<feature type="transmembrane region" description="Helical" evidence="5">
    <location>
        <begin position="57"/>
        <end position="76"/>
    </location>
</feature>
<dbReference type="WBParaSite" id="EVEC_0000243601-mRNA-1">
    <property type="protein sequence ID" value="EVEC_0000243601-mRNA-1"/>
    <property type="gene ID" value="EVEC_0000243601"/>
</dbReference>